<feature type="transmembrane region" description="Helical" evidence="2">
    <location>
        <begin position="103"/>
        <end position="127"/>
    </location>
</feature>
<accession>A0AA39D186</accession>
<name>A0AA39D186_9EURO</name>
<gene>
    <name evidence="4" type="ORF">H2204_001615</name>
</gene>
<feature type="domain" description="Rhodopsin" evidence="3">
    <location>
        <begin position="44"/>
        <end position="280"/>
    </location>
</feature>
<protein>
    <recommendedName>
        <fullName evidence="3">Rhodopsin domain-containing protein</fullName>
    </recommendedName>
</protein>
<comment type="caution">
    <text evidence="4">The sequence shown here is derived from an EMBL/GenBank/DDBJ whole genome shotgun (WGS) entry which is preliminary data.</text>
</comment>
<dbReference type="AlphaFoldDB" id="A0AA39D186"/>
<feature type="compositionally biased region" description="Basic and acidic residues" evidence="1">
    <location>
        <begin position="374"/>
        <end position="388"/>
    </location>
</feature>
<evidence type="ECO:0000313" key="5">
    <source>
        <dbReference type="Proteomes" id="UP001172681"/>
    </source>
</evidence>
<feature type="transmembrane region" description="Helical" evidence="2">
    <location>
        <begin position="176"/>
        <end position="201"/>
    </location>
</feature>
<keyword evidence="2" id="KW-1133">Transmembrane helix</keyword>
<feature type="compositionally biased region" description="Gly residues" evidence="1">
    <location>
        <begin position="414"/>
        <end position="423"/>
    </location>
</feature>
<feature type="transmembrane region" description="Helical" evidence="2">
    <location>
        <begin position="134"/>
        <end position="156"/>
    </location>
</feature>
<dbReference type="EMBL" id="JAPDRN010000006">
    <property type="protein sequence ID" value="KAJ9644264.1"/>
    <property type="molecule type" value="Genomic_DNA"/>
</dbReference>
<evidence type="ECO:0000256" key="2">
    <source>
        <dbReference type="SAM" id="Phobius"/>
    </source>
</evidence>
<organism evidence="4 5">
    <name type="scientific">Knufia peltigerae</name>
    <dbReference type="NCBI Taxonomy" id="1002370"/>
    <lineage>
        <taxon>Eukaryota</taxon>
        <taxon>Fungi</taxon>
        <taxon>Dikarya</taxon>
        <taxon>Ascomycota</taxon>
        <taxon>Pezizomycotina</taxon>
        <taxon>Eurotiomycetes</taxon>
        <taxon>Chaetothyriomycetidae</taxon>
        <taxon>Chaetothyriales</taxon>
        <taxon>Trichomeriaceae</taxon>
        <taxon>Knufia</taxon>
    </lineage>
</organism>
<feature type="region of interest" description="Disordered" evidence="1">
    <location>
        <begin position="402"/>
        <end position="423"/>
    </location>
</feature>
<feature type="region of interest" description="Disordered" evidence="1">
    <location>
        <begin position="362"/>
        <end position="388"/>
    </location>
</feature>
<proteinExistence type="predicted"/>
<evidence type="ECO:0000259" key="3">
    <source>
        <dbReference type="Pfam" id="PF20684"/>
    </source>
</evidence>
<dbReference type="InterPro" id="IPR049326">
    <property type="entry name" value="Rhodopsin_dom_fungi"/>
</dbReference>
<keyword evidence="5" id="KW-1185">Reference proteome</keyword>
<dbReference type="Pfam" id="PF20684">
    <property type="entry name" value="Fung_rhodopsin"/>
    <property type="match status" value="1"/>
</dbReference>
<reference evidence="4" key="1">
    <citation type="submission" date="2022-10" db="EMBL/GenBank/DDBJ databases">
        <title>Culturing micro-colonial fungi from biological soil crusts in the Mojave desert and describing Neophaeococcomyces mojavensis, and introducing the new genera and species Taxawa tesnikishii.</title>
        <authorList>
            <person name="Kurbessoian T."/>
            <person name="Stajich J.E."/>
        </authorList>
    </citation>
    <scope>NUCLEOTIDE SEQUENCE</scope>
    <source>
        <strain evidence="4">TK_35</strain>
    </source>
</reference>
<keyword evidence="2" id="KW-0472">Membrane</keyword>
<feature type="transmembrane region" description="Helical" evidence="2">
    <location>
        <begin position="213"/>
        <end position="235"/>
    </location>
</feature>
<evidence type="ECO:0000256" key="1">
    <source>
        <dbReference type="SAM" id="MobiDB-lite"/>
    </source>
</evidence>
<feature type="transmembrane region" description="Helical" evidence="2">
    <location>
        <begin position="59"/>
        <end position="83"/>
    </location>
</feature>
<keyword evidence="2" id="KW-0812">Transmembrane</keyword>
<evidence type="ECO:0000313" key="4">
    <source>
        <dbReference type="EMBL" id="KAJ9644264.1"/>
    </source>
</evidence>
<dbReference type="PANTHER" id="PTHR38794">
    <property type="entry name" value="INTEGRAL MEMBRANE PROTEIN"/>
    <property type="match status" value="1"/>
</dbReference>
<dbReference type="PANTHER" id="PTHR38794:SF3">
    <property type="entry name" value="INTEGRAL MEMBRANE PROTEIN"/>
    <property type="match status" value="1"/>
</dbReference>
<dbReference type="Proteomes" id="UP001172681">
    <property type="component" value="Unassembled WGS sequence"/>
</dbReference>
<feature type="transmembrane region" description="Helical" evidence="2">
    <location>
        <begin position="25"/>
        <end position="47"/>
    </location>
</feature>
<sequence length="423" mass="46105">MSSGDYNSPISAPLGSLSSDEAGPWIIVCGYIFIVLSVMTIFIKLFTRFKATNRLTPNDYFILTAAFLALCQTITITVAEHYGLGRKRPKVSDAEFESFQKSIYAADILQIAALAASQASLTFLVIAINPTRKLLLSCYAILGYLVAWTIASIIAVSFKCSLPGPWNTNGNKCVDLFALNVGIYTLNILGDISIVVVPFIMMQKVQVSSSKRFVVSGLFACRLAVPAFTIAMLVFRRREFRTNRGRNDPTWYALVPQVFAQIMLNASIIAACIPSLKPFLADIKPGLIVVNIPEHELTASFVRHSKSRSEGKGTTLKNGGGLTRLASRFGLTTRGGSTLNPSSGSSGLWGEKQKEAVTAMERGYNRPHATKASSKVENDRSESVKGLTDDVILHTIDYKVEYEDQQSDADGIHDGPGGSPRRM</sequence>